<dbReference type="EC" id="3.4.21.4" evidence="12"/>
<keyword evidence="8 14" id="KW-0720">Serine protease</keyword>
<keyword evidence="18" id="KW-1185">Reference proteome</keyword>
<dbReference type="AlphaFoldDB" id="A0A3P9QDV9"/>
<evidence type="ECO:0000256" key="5">
    <source>
        <dbReference type="ARBA" id="ARBA00022670"/>
    </source>
</evidence>
<dbReference type="CDD" id="cd00190">
    <property type="entry name" value="Tryp_SPc"/>
    <property type="match status" value="1"/>
</dbReference>
<evidence type="ECO:0000256" key="12">
    <source>
        <dbReference type="ARBA" id="ARBA00038868"/>
    </source>
</evidence>
<comment type="catalytic activity">
    <reaction evidence="11">
        <text>Preferential cleavage: Arg-|-Xaa, Lys-|-Xaa.</text>
        <dbReference type="EC" id="3.4.21.4"/>
    </reaction>
</comment>
<dbReference type="InterPro" id="IPR013806">
    <property type="entry name" value="Kringle-like"/>
</dbReference>
<dbReference type="InterPro" id="IPR001314">
    <property type="entry name" value="Peptidase_S1A"/>
</dbReference>
<dbReference type="SMART" id="SM00130">
    <property type="entry name" value="KR"/>
    <property type="match status" value="1"/>
</dbReference>
<evidence type="ECO:0000256" key="7">
    <source>
        <dbReference type="ARBA" id="ARBA00022801"/>
    </source>
</evidence>
<evidence type="ECO:0000256" key="2">
    <source>
        <dbReference type="ARBA" id="ARBA00022525"/>
    </source>
</evidence>
<keyword evidence="5 14" id="KW-0645">Protease</keyword>
<evidence type="ECO:0000256" key="6">
    <source>
        <dbReference type="ARBA" id="ARBA00022729"/>
    </source>
</evidence>
<dbReference type="PROSITE" id="PS00135">
    <property type="entry name" value="TRYPSIN_SER"/>
    <property type="match status" value="1"/>
</dbReference>
<keyword evidence="6" id="KW-0732">Signal</keyword>
<dbReference type="SUPFAM" id="SSF57440">
    <property type="entry name" value="Kringle-like"/>
    <property type="match status" value="1"/>
</dbReference>
<evidence type="ECO:0000313" key="17">
    <source>
        <dbReference type="Ensembl" id="ENSPREP00000032285.1"/>
    </source>
</evidence>
<protein>
    <recommendedName>
        <fullName evidence="12">trypsin</fullName>
        <ecNumber evidence="12">3.4.21.4</ecNumber>
    </recommendedName>
</protein>
<evidence type="ECO:0000313" key="18">
    <source>
        <dbReference type="Proteomes" id="UP000242638"/>
    </source>
</evidence>
<dbReference type="PROSITE" id="PS50070">
    <property type="entry name" value="KRINGLE_2"/>
    <property type="match status" value="1"/>
</dbReference>
<dbReference type="PROSITE" id="PS50240">
    <property type="entry name" value="TRYPSIN_DOM"/>
    <property type="match status" value="1"/>
</dbReference>
<proteinExistence type="predicted"/>
<organism evidence="17 18">
    <name type="scientific">Poecilia reticulata</name>
    <name type="common">Guppy</name>
    <name type="synonym">Acanthophacelus reticulatus</name>
    <dbReference type="NCBI Taxonomy" id="8081"/>
    <lineage>
        <taxon>Eukaryota</taxon>
        <taxon>Metazoa</taxon>
        <taxon>Chordata</taxon>
        <taxon>Craniata</taxon>
        <taxon>Vertebrata</taxon>
        <taxon>Euteleostomi</taxon>
        <taxon>Actinopterygii</taxon>
        <taxon>Neopterygii</taxon>
        <taxon>Teleostei</taxon>
        <taxon>Neoteleostei</taxon>
        <taxon>Acanthomorphata</taxon>
        <taxon>Ovalentaria</taxon>
        <taxon>Atherinomorphae</taxon>
        <taxon>Cyprinodontiformes</taxon>
        <taxon>Poeciliidae</taxon>
        <taxon>Poeciliinae</taxon>
        <taxon>Poecilia</taxon>
    </lineage>
</organism>
<comment type="subcellular location">
    <subcellularLocation>
        <location evidence="1">Secreted</location>
        <location evidence="1">Extracellular space</location>
    </subcellularLocation>
</comment>
<dbReference type="PANTHER" id="PTHR24264:SF38">
    <property type="entry name" value="UROKINASE-TYPE PLASMINOGEN ACTIVATOR"/>
    <property type="match status" value="1"/>
</dbReference>
<dbReference type="InterPro" id="IPR033116">
    <property type="entry name" value="TRYPSIN_SER"/>
</dbReference>
<dbReference type="InterPro" id="IPR050127">
    <property type="entry name" value="Serine_Proteases_S1"/>
</dbReference>
<evidence type="ECO:0000256" key="3">
    <source>
        <dbReference type="ARBA" id="ARBA00022536"/>
    </source>
</evidence>
<keyword evidence="4 13" id="KW-0420">Kringle</keyword>
<dbReference type="GO" id="GO:0005615">
    <property type="term" value="C:extracellular space"/>
    <property type="evidence" value="ECO:0007669"/>
    <property type="project" value="TreeGrafter"/>
</dbReference>
<evidence type="ECO:0000256" key="9">
    <source>
        <dbReference type="ARBA" id="ARBA00023157"/>
    </source>
</evidence>
<dbReference type="InterPro" id="IPR001254">
    <property type="entry name" value="Trypsin_dom"/>
</dbReference>
<dbReference type="Gene3D" id="2.40.20.10">
    <property type="entry name" value="Plasminogen Kringle 4"/>
    <property type="match status" value="1"/>
</dbReference>
<dbReference type="InterPro" id="IPR000001">
    <property type="entry name" value="Kringle"/>
</dbReference>
<keyword evidence="7 14" id="KW-0378">Hydrolase</keyword>
<sequence length="399" mass="44091">GKGTSYRGMVSVSSYGNRNGKLLIYLPFNSRNPNNRQRPWCYVKKRWQVKKEFCDIPRCKICNSSKTHFSAFDLNVSNRACVFCRNTGPKVTAKPTTTPRRVVDTGLFLKSSYISVASGELMHQVFTHTHTLIPPERTCGEGSERRTNKIVGGSFVPIESQPWIAAIFQKTFLCGGSLIAPGWVLTAAHCFLDGLQRLKVYLGKSDIKSTDPDREQPFSVEKLIIHQKYNPSNFDNDIALLKISNANGQGALKTASVRTVCLPPLNTYLPDGVTCSIAGFGKESSSSWSYSNRLKQATVRLLSSTNCKVEESYKALLTDNMMCAASLDWSTDSCKGDSGGPLVCEASGRMFLFGVVSWGEGCASKNKPGVYTKVTHYNDWIADKTGLSEYTKGLMYPQK</sequence>
<dbReference type="Gene3D" id="2.40.10.10">
    <property type="entry name" value="Trypsin-like serine proteases"/>
    <property type="match status" value="1"/>
</dbReference>
<dbReference type="GO" id="GO:0004252">
    <property type="term" value="F:serine-type endopeptidase activity"/>
    <property type="evidence" value="ECO:0007669"/>
    <property type="project" value="UniProtKB-EC"/>
</dbReference>
<evidence type="ECO:0000256" key="14">
    <source>
        <dbReference type="RuleBase" id="RU363034"/>
    </source>
</evidence>
<evidence type="ECO:0000259" key="16">
    <source>
        <dbReference type="PROSITE" id="PS50240"/>
    </source>
</evidence>
<dbReference type="STRING" id="8081.ENSPREP00000032285"/>
<dbReference type="Bgee" id="ENSPREG00000021869">
    <property type="expression patterns" value="Expressed in caudal fin and 1 other cell type or tissue"/>
</dbReference>
<keyword evidence="9" id="KW-1015">Disulfide bond</keyword>
<dbReference type="SUPFAM" id="SSF50494">
    <property type="entry name" value="Trypsin-like serine proteases"/>
    <property type="match status" value="1"/>
</dbReference>
<evidence type="ECO:0000256" key="4">
    <source>
        <dbReference type="ARBA" id="ARBA00022572"/>
    </source>
</evidence>
<dbReference type="PROSITE" id="PS00134">
    <property type="entry name" value="TRYPSIN_HIS"/>
    <property type="match status" value="1"/>
</dbReference>
<reference evidence="17" key="2">
    <citation type="submission" date="2025-08" db="UniProtKB">
        <authorList>
            <consortium name="Ensembl"/>
        </authorList>
    </citation>
    <scope>IDENTIFICATION</scope>
    <source>
        <strain evidence="17">Guanapo</strain>
    </source>
</reference>
<dbReference type="Proteomes" id="UP000242638">
    <property type="component" value="Unassembled WGS sequence"/>
</dbReference>
<dbReference type="InterPro" id="IPR043504">
    <property type="entry name" value="Peptidase_S1_PA_chymotrypsin"/>
</dbReference>
<dbReference type="GeneTree" id="ENSGT00940000164426"/>
<dbReference type="SMART" id="SM00020">
    <property type="entry name" value="Tryp_SPc"/>
    <property type="match status" value="1"/>
</dbReference>
<dbReference type="InterPro" id="IPR018114">
    <property type="entry name" value="TRYPSIN_HIS"/>
</dbReference>
<dbReference type="PRINTS" id="PR00722">
    <property type="entry name" value="CHYMOTRYPSIN"/>
</dbReference>
<reference evidence="18" key="1">
    <citation type="submission" date="2013-11" db="EMBL/GenBank/DDBJ databases">
        <title>The genomic landscape of the Guanapo guppy.</title>
        <authorList>
            <person name="Kuenstner A."/>
            <person name="Dreyer C."/>
        </authorList>
    </citation>
    <scope>NUCLEOTIDE SEQUENCE</scope>
    <source>
        <strain evidence="18">Guanapo</strain>
    </source>
</reference>
<keyword evidence="2" id="KW-0964">Secreted</keyword>
<accession>A0A3P9QDV9</accession>
<feature type="domain" description="Kringle" evidence="15">
    <location>
        <begin position="31"/>
        <end position="59"/>
    </location>
</feature>
<evidence type="ECO:0000256" key="10">
    <source>
        <dbReference type="ARBA" id="ARBA00023202"/>
    </source>
</evidence>
<dbReference type="Ensembl" id="ENSPRET00000032648.1">
    <property type="protein sequence ID" value="ENSPREP00000032285.1"/>
    <property type="gene ID" value="ENSPREG00000021869.1"/>
</dbReference>
<name>A0A3P9QDV9_POERE</name>
<keyword evidence="3" id="KW-0245">EGF-like domain</keyword>
<evidence type="ECO:0000256" key="1">
    <source>
        <dbReference type="ARBA" id="ARBA00004239"/>
    </source>
</evidence>
<comment type="caution">
    <text evidence="13">Lacks conserved residue(s) required for the propagation of feature annotation.</text>
</comment>
<evidence type="ECO:0000256" key="13">
    <source>
        <dbReference type="PROSITE-ProRule" id="PRU00121"/>
    </source>
</evidence>
<evidence type="ECO:0000256" key="11">
    <source>
        <dbReference type="ARBA" id="ARBA00036320"/>
    </source>
</evidence>
<evidence type="ECO:0000259" key="15">
    <source>
        <dbReference type="PROSITE" id="PS50070"/>
    </source>
</evidence>
<dbReference type="InterPro" id="IPR009003">
    <property type="entry name" value="Peptidase_S1_PA"/>
</dbReference>
<feature type="domain" description="Peptidase S1" evidence="16">
    <location>
        <begin position="150"/>
        <end position="386"/>
    </location>
</feature>
<reference evidence="17" key="3">
    <citation type="submission" date="2025-09" db="UniProtKB">
        <authorList>
            <consortium name="Ensembl"/>
        </authorList>
    </citation>
    <scope>IDENTIFICATION</scope>
    <source>
        <strain evidence="17">Guanapo</strain>
    </source>
</reference>
<dbReference type="FunFam" id="2.40.10.10:FF:000003">
    <property type="entry name" value="Transmembrane serine protease 3"/>
    <property type="match status" value="1"/>
</dbReference>
<dbReference type="PANTHER" id="PTHR24264">
    <property type="entry name" value="TRYPSIN-RELATED"/>
    <property type="match status" value="1"/>
</dbReference>
<dbReference type="InterPro" id="IPR038178">
    <property type="entry name" value="Kringle_sf"/>
</dbReference>
<dbReference type="GO" id="GO:0033628">
    <property type="term" value="P:regulation of cell adhesion mediated by integrin"/>
    <property type="evidence" value="ECO:0007669"/>
    <property type="project" value="TreeGrafter"/>
</dbReference>
<evidence type="ECO:0000256" key="8">
    <source>
        <dbReference type="ARBA" id="ARBA00022825"/>
    </source>
</evidence>
<dbReference type="GO" id="GO:0031639">
    <property type="term" value="P:plasminogen activation"/>
    <property type="evidence" value="ECO:0007669"/>
    <property type="project" value="Ensembl"/>
</dbReference>
<keyword evidence="10" id="KW-0617">Plasminogen activation</keyword>
<dbReference type="Pfam" id="PF00089">
    <property type="entry name" value="Trypsin"/>
    <property type="match status" value="1"/>
</dbReference>